<dbReference type="PANTHER" id="PTHR30086">
    <property type="entry name" value="ARGININE EXPORTER PROTEIN ARGO"/>
    <property type="match status" value="1"/>
</dbReference>
<evidence type="ECO:0000256" key="3">
    <source>
        <dbReference type="ARBA" id="ARBA00022692"/>
    </source>
</evidence>
<dbReference type="GO" id="GO:0015171">
    <property type="term" value="F:amino acid transmembrane transporter activity"/>
    <property type="evidence" value="ECO:0007669"/>
    <property type="project" value="TreeGrafter"/>
</dbReference>
<evidence type="ECO:0000256" key="2">
    <source>
        <dbReference type="ARBA" id="ARBA00022475"/>
    </source>
</evidence>
<feature type="transmembrane region" description="Helical" evidence="6">
    <location>
        <begin position="6"/>
        <end position="28"/>
    </location>
</feature>
<proteinExistence type="predicted"/>
<organism evidence="7 8">
    <name type="scientific">Chitinasiproducens palmae</name>
    <dbReference type="NCBI Taxonomy" id="1770053"/>
    <lineage>
        <taxon>Bacteria</taxon>
        <taxon>Pseudomonadati</taxon>
        <taxon>Pseudomonadota</taxon>
        <taxon>Betaproteobacteria</taxon>
        <taxon>Burkholderiales</taxon>
        <taxon>Burkholderiaceae</taxon>
        <taxon>Chitinasiproducens</taxon>
    </lineage>
</organism>
<evidence type="ECO:0000313" key="8">
    <source>
        <dbReference type="Proteomes" id="UP000243719"/>
    </source>
</evidence>
<dbReference type="Proteomes" id="UP000243719">
    <property type="component" value="Unassembled WGS sequence"/>
</dbReference>
<dbReference type="InterPro" id="IPR001123">
    <property type="entry name" value="LeuE-type"/>
</dbReference>
<gene>
    <name evidence="7" type="ORF">SAMN05216551_104335</name>
</gene>
<comment type="subcellular location">
    <subcellularLocation>
        <location evidence="1">Cell membrane</location>
        <topology evidence="1">Multi-pass membrane protein</topology>
    </subcellularLocation>
</comment>
<keyword evidence="5 6" id="KW-0472">Membrane</keyword>
<evidence type="ECO:0000256" key="5">
    <source>
        <dbReference type="ARBA" id="ARBA00023136"/>
    </source>
</evidence>
<protein>
    <submittedName>
        <fullName evidence="7">Threonine/homoserine/homoserine lactone efflux protein</fullName>
    </submittedName>
</protein>
<evidence type="ECO:0000256" key="6">
    <source>
        <dbReference type="SAM" id="Phobius"/>
    </source>
</evidence>
<dbReference type="RefSeq" id="WP_091907309.1">
    <property type="nucleotide sequence ID" value="NZ_FNLO01000004.1"/>
</dbReference>
<keyword evidence="2" id="KW-1003">Cell membrane</keyword>
<keyword evidence="8" id="KW-1185">Reference proteome</keyword>
<feature type="transmembrane region" description="Helical" evidence="6">
    <location>
        <begin position="150"/>
        <end position="175"/>
    </location>
</feature>
<dbReference type="Pfam" id="PF01810">
    <property type="entry name" value="LysE"/>
    <property type="match status" value="1"/>
</dbReference>
<accession>A0A1H2PQL3</accession>
<evidence type="ECO:0000256" key="4">
    <source>
        <dbReference type="ARBA" id="ARBA00022989"/>
    </source>
</evidence>
<dbReference type="AlphaFoldDB" id="A0A1H2PQL3"/>
<keyword evidence="4 6" id="KW-1133">Transmembrane helix</keyword>
<feature type="transmembrane region" description="Helical" evidence="6">
    <location>
        <begin position="113"/>
        <end position="138"/>
    </location>
</feature>
<reference evidence="8" key="1">
    <citation type="submission" date="2016-09" db="EMBL/GenBank/DDBJ databases">
        <authorList>
            <person name="Varghese N."/>
            <person name="Submissions S."/>
        </authorList>
    </citation>
    <scope>NUCLEOTIDE SEQUENCE [LARGE SCALE GENOMIC DNA]</scope>
    <source>
        <strain evidence="8">JS23</strain>
    </source>
</reference>
<dbReference type="OrthoDB" id="9804822at2"/>
<evidence type="ECO:0000313" key="7">
    <source>
        <dbReference type="EMBL" id="SDV48296.1"/>
    </source>
</evidence>
<feature type="transmembrane region" description="Helical" evidence="6">
    <location>
        <begin position="187"/>
        <end position="205"/>
    </location>
</feature>
<dbReference type="PANTHER" id="PTHR30086:SF20">
    <property type="entry name" value="ARGININE EXPORTER PROTEIN ARGO-RELATED"/>
    <property type="match status" value="1"/>
</dbReference>
<dbReference type="GO" id="GO:0005886">
    <property type="term" value="C:plasma membrane"/>
    <property type="evidence" value="ECO:0007669"/>
    <property type="project" value="UniProtKB-SubCell"/>
</dbReference>
<feature type="transmembrane region" description="Helical" evidence="6">
    <location>
        <begin position="71"/>
        <end position="92"/>
    </location>
</feature>
<dbReference type="EMBL" id="FNLO01000004">
    <property type="protein sequence ID" value="SDV48296.1"/>
    <property type="molecule type" value="Genomic_DNA"/>
</dbReference>
<dbReference type="STRING" id="1770053.SAMN05216551_104335"/>
<dbReference type="PIRSF" id="PIRSF006324">
    <property type="entry name" value="LeuE"/>
    <property type="match status" value="1"/>
</dbReference>
<keyword evidence="3 6" id="KW-0812">Transmembrane</keyword>
<sequence length="207" mass="21114">MSLHAWLAFVGASILLLLIPGPTILLVISDALSNKGRSPVSTIAGVSAGDCTAMAVSLAGAGALLAASATAFVALKVVGGAYLIFLGLRSIAKARRAGRHAELSASPKSAVRRFLSAWAVTALNPKGIVFFVAFVPQFVSPNASFASQAAIMLCTFVCLSTLNSTVYGLIARVAARRLAGEKVQRRVGVLGGAVLVGAGTLTIGLQH</sequence>
<name>A0A1H2PQL3_9BURK</name>
<evidence type="ECO:0000256" key="1">
    <source>
        <dbReference type="ARBA" id="ARBA00004651"/>
    </source>
</evidence>